<comment type="caution">
    <text evidence="1">The sequence shown here is derived from an EMBL/GenBank/DDBJ whole genome shotgun (WGS) entry which is preliminary data.</text>
</comment>
<dbReference type="EMBL" id="CASHSV030000823">
    <property type="protein sequence ID" value="CAJ2676445.1"/>
    <property type="molecule type" value="Genomic_DNA"/>
</dbReference>
<protein>
    <submittedName>
        <fullName evidence="1">Uncharacterized protein</fullName>
    </submittedName>
</protein>
<accession>A0ACB0M758</accession>
<sequence>MFACLKNTSHKKVQVKQLKAIKDVCEITKKQKIKKRVRFVDSEPTILGEENKIYEKRRCVSNELGEKEGIRVTIRLTKEQAAELLTRCNNGSVIELKDVARELLSIPGDRVSIVSTCTNTISS</sequence>
<evidence type="ECO:0000313" key="2">
    <source>
        <dbReference type="Proteomes" id="UP001177021"/>
    </source>
</evidence>
<dbReference type="Proteomes" id="UP001177021">
    <property type="component" value="Unassembled WGS sequence"/>
</dbReference>
<name>A0ACB0M758_TRIPR</name>
<gene>
    <name evidence="1" type="ORF">MILVUS5_LOCUS39192</name>
</gene>
<evidence type="ECO:0000313" key="1">
    <source>
        <dbReference type="EMBL" id="CAJ2676445.1"/>
    </source>
</evidence>
<proteinExistence type="predicted"/>
<keyword evidence="2" id="KW-1185">Reference proteome</keyword>
<reference evidence="1" key="1">
    <citation type="submission" date="2023-10" db="EMBL/GenBank/DDBJ databases">
        <authorList>
            <person name="Rodriguez Cubillos JULIANA M."/>
            <person name="De Vega J."/>
        </authorList>
    </citation>
    <scope>NUCLEOTIDE SEQUENCE</scope>
</reference>
<organism evidence="1 2">
    <name type="scientific">Trifolium pratense</name>
    <name type="common">Red clover</name>
    <dbReference type="NCBI Taxonomy" id="57577"/>
    <lineage>
        <taxon>Eukaryota</taxon>
        <taxon>Viridiplantae</taxon>
        <taxon>Streptophyta</taxon>
        <taxon>Embryophyta</taxon>
        <taxon>Tracheophyta</taxon>
        <taxon>Spermatophyta</taxon>
        <taxon>Magnoliopsida</taxon>
        <taxon>eudicotyledons</taxon>
        <taxon>Gunneridae</taxon>
        <taxon>Pentapetalae</taxon>
        <taxon>rosids</taxon>
        <taxon>fabids</taxon>
        <taxon>Fabales</taxon>
        <taxon>Fabaceae</taxon>
        <taxon>Papilionoideae</taxon>
        <taxon>50 kb inversion clade</taxon>
        <taxon>NPAAA clade</taxon>
        <taxon>Hologalegina</taxon>
        <taxon>IRL clade</taxon>
        <taxon>Trifolieae</taxon>
        <taxon>Trifolium</taxon>
    </lineage>
</organism>